<dbReference type="PANTHER" id="PTHR10625">
    <property type="entry name" value="HISTONE DEACETYLASE HDAC1-RELATED"/>
    <property type="match status" value="1"/>
</dbReference>
<dbReference type="CDD" id="cd09993">
    <property type="entry name" value="HDAC_classIV"/>
    <property type="match status" value="1"/>
</dbReference>
<dbReference type="GO" id="GO:0004407">
    <property type="term" value="F:histone deacetylase activity"/>
    <property type="evidence" value="ECO:0007669"/>
    <property type="project" value="InterPro"/>
</dbReference>
<dbReference type="PANTHER" id="PTHR10625:SF19">
    <property type="entry name" value="HISTONE DEACETYLASE 12"/>
    <property type="match status" value="1"/>
</dbReference>
<dbReference type="EMBL" id="REFJ01000002">
    <property type="protein sequence ID" value="RMA81022.1"/>
    <property type="molecule type" value="Genomic_DNA"/>
</dbReference>
<dbReference type="Pfam" id="PF00850">
    <property type="entry name" value="Hist_deacetyl"/>
    <property type="match status" value="1"/>
</dbReference>
<dbReference type="Proteomes" id="UP000267187">
    <property type="component" value="Unassembled WGS sequence"/>
</dbReference>
<dbReference type="GO" id="GO:0016787">
    <property type="term" value="F:hydrolase activity"/>
    <property type="evidence" value="ECO:0007669"/>
    <property type="project" value="UniProtKB-KW"/>
</dbReference>
<gene>
    <name evidence="4" type="ORF">DFR27_0812</name>
</gene>
<proteinExistence type="inferred from homology"/>
<name>A0A3M0APS3_9GAMM</name>
<dbReference type="SUPFAM" id="SSF52768">
    <property type="entry name" value="Arginase/deacetylase"/>
    <property type="match status" value="1"/>
</dbReference>
<evidence type="ECO:0000256" key="2">
    <source>
        <dbReference type="ARBA" id="ARBA00022801"/>
    </source>
</evidence>
<feature type="domain" description="Histone deacetylase" evidence="3">
    <location>
        <begin position="25"/>
        <end position="290"/>
    </location>
</feature>
<dbReference type="RefSeq" id="WP_245962597.1">
    <property type="nucleotide sequence ID" value="NZ_REFJ01000002.1"/>
</dbReference>
<dbReference type="Gene3D" id="3.40.800.20">
    <property type="entry name" value="Histone deacetylase domain"/>
    <property type="match status" value="1"/>
</dbReference>
<dbReference type="AlphaFoldDB" id="A0A3M0APS3"/>
<protein>
    <submittedName>
        <fullName evidence="4">Acetoin utilization deacetylase AcuC-like enzyme</fullName>
    </submittedName>
</protein>
<accession>A0A3M0APS3</accession>
<comment type="caution">
    <text evidence="4">The sequence shown here is derived from an EMBL/GenBank/DDBJ whole genome shotgun (WGS) entry which is preliminary data.</text>
</comment>
<dbReference type="InterPro" id="IPR037138">
    <property type="entry name" value="His_deacetylse_dom_sf"/>
</dbReference>
<evidence type="ECO:0000313" key="5">
    <source>
        <dbReference type="Proteomes" id="UP000267187"/>
    </source>
</evidence>
<reference evidence="4 5" key="1">
    <citation type="submission" date="2018-10" db="EMBL/GenBank/DDBJ databases">
        <title>Genomic Encyclopedia of Type Strains, Phase IV (KMG-IV): sequencing the most valuable type-strain genomes for metagenomic binning, comparative biology and taxonomic classification.</title>
        <authorList>
            <person name="Goeker M."/>
        </authorList>
    </citation>
    <scope>NUCLEOTIDE SEQUENCE [LARGE SCALE GENOMIC DNA]</scope>
    <source>
        <strain evidence="4 5">DSM 25080</strain>
    </source>
</reference>
<keyword evidence="2" id="KW-0378">Hydrolase</keyword>
<organism evidence="4 5">
    <name type="scientific">Umboniibacter marinipuniceus</name>
    <dbReference type="NCBI Taxonomy" id="569599"/>
    <lineage>
        <taxon>Bacteria</taxon>
        <taxon>Pseudomonadati</taxon>
        <taxon>Pseudomonadota</taxon>
        <taxon>Gammaproteobacteria</taxon>
        <taxon>Cellvibrionales</taxon>
        <taxon>Cellvibrionaceae</taxon>
        <taxon>Umboniibacter</taxon>
    </lineage>
</organism>
<dbReference type="GO" id="GO:0040029">
    <property type="term" value="P:epigenetic regulation of gene expression"/>
    <property type="evidence" value="ECO:0007669"/>
    <property type="project" value="TreeGrafter"/>
</dbReference>
<dbReference type="InterPro" id="IPR044150">
    <property type="entry name" value="HDAC_classIV"/>
</dbReference>
<dbReference type="InterPro" id="IPR000286">
    <property type="entry name" value="HDACs"/>
</dbReference>
<evidence type="ECO:0000259" key="3">
    <source>
        <dbReference type="Pfam" id="PF00850"/>
    </source>
</evidence>
<dbReference type="InterPro" id="IPR023801">
    <property type="entry name" value="His_deacetylse_dom"/>
</dbReference>
<comment type="similarity">
    <text evidence="1">Belongs to the histone deacetylase family.</text>
</comment>
<sequence length="310" mass="34259">MIASLRPSLPAVWHPDYSFDFSPSHRFPMSKFELLYRYLKESGALEQLQLHQPDRVTMTDLLRAHDGHYVDAFIHNRLDKQAMRRLGIPWSEGLLNRTLLSPAGTIKTIELALEHGLACHLAGGTHHAHRDFASGFCIFNDMAIAALKAVEEWGLQSVLIFDLDVHQGDGTAAILADHPHIHTVSVHCEKNFPVRKQSSSIDIGLPVGLGDDEYLRMVDSTLQMAMNSFQPDLVIYDAGVDVFEGDPLGRLNISAAGLRQRERQVLSALYGEVPVATVIGGGYDDDREALSHRHAMVIEAALVLTRGEAG</sequence>
<keyword evidence="5" id="KW-1185">Reference proteome</keyword>
<evidence type="ECO:0000313" key="4">
    <source>
        <dbReference type="EMBL" id="RMA81022.1"/>
    </source>
</evidence>
<evidence type="ECO:0000256" key="1">
    <source>
        <dbReference type="ARBA" id="ARBA00005947"/>
    </source>
</evidence>
<dbReference type="InterPro" id="IPR023696">
    <property type="entry name" value="Ureohydrolase_dom_sf"/>
</dbReference>
<dbReference type="PRINTS" id="PR01270">
    <property type="entry name" value="HDASUPER"/>
</dbReference>